<proteinExistence type="predicted"/>
<dbReference type="EMBL" id="CP039348">
    <property type="protein sequence ID" value="QCD89558.1"/>
    <property type="molecule type" value="Genomic_DNA"/>
</dbReference>
<dbReference type="AlphaFoldDB" id="A0A4D6LM65"/>
<protein>
    <submittedName>
        <fullName evidence="1">Uncharacterized protein</fullName>
    </submittedName>
</protein>
<name>A0A4D6LM65_VIGUN</name>
<dbReference type="Proteomes" id="UP000501690">
    <property type="component" value="Linkage Group LG4"/>
</dbReference>
<gene>
    <name evidence="1" type="ORF">DEO72_LG4g504</name>
</gene>
<organism evidence="1 2">
    <name type="scientific">Vigna unguiculata</name>
    <name type="common">Cowpea</name>
    <dbReference type="NCBI Taxonomy" id="3917"/>
    <lineage>
        <taxon>Eukaryota</taxon>
        <taxon>Viridiplantae</taxon>
        <taxon>Streptophyta</taxon>
        <taxon>Embryophyta</taxon>
        <taxon>Tracheophyta</taxon>
        <taxon>Spermatophyta</taxon>
        <taxon>Magnoliopsida</taxon>
        <taxon>eudicotyledons</taxon>
        <taxon>Gunneridae</taxon>
        <taxon>Pentapetalae</taxon>
        <taxon>rosids</taxon>
        <taxon>fabids</taxon>
        <taxon>Fabales</taxon>
        <taxon>Fabaceae</taxon>
        <taxon>Papilionoideae</taxon>
        <taxon>50 kb inversion clade</taxon>
        <taxon>NPAAA clade</taxon>
        <taxon>indigoferoid/millettioid clade</taxon>
        <taxon>Phaseoleae</taxon>
        <taxon>Vigna</taxon>
    </lineage>
</organism>
<evidence type="ECO:0000313" key="1">
    <source>
        <dbReference type="EMBL" id="QCD89558.1"/>
    </source>
</evidence>
<sequence length="178" mass="20168">MFGSGIFPKTAWRVVTDRQATHIFCVRFGRRTAWQYTPNRKAARRRVINASVSAILFRLPGGDEFPPGDTNQFSLIFMIWDAGEGRDSQSMELMNCGKIGSWCNIQSSHNFENEGVPRECRNRLAVRRWPPGAVTVGCGQYEWVQLDCPPQLLADEFGSLGTLRTMFIIGNSTWRYGV</sequence>
<accession>A0A4D6LM65</accession>
<evidence type="ECO:0000313" key="2">
    <source>
        <dbReference type="Proteomes" id="UP000501690"/>
    </source>
</evidence>
<reference evidence="1 2" key="1">
    <citation type="submission" date="2019-04" db="EMBL/GenBank/DDBJ databases">
        <title>An improved genome assembly and genetic linkage map for asparagus bean, Vigna unguiculata ssp. sesquipedialis.</title>
        <authorList>
            <person name="Xia Q."/>
            <person name="Zhang R."/>
            <person name="Dong Y."/>
        </authorList>
    </citation>
    <scope>NUCLEOTIDE SEQUENCE [LARGE SCALE GENOMIC DNA]</scope>
    <source>
        <tissue evidence="1">Leaf</tissue>
    </source>
</reference>
<keyword evidence="2" id="KW-1185">Reference proteome</keyword>